<dbReference type="EMBL" id="JAULSU010000007">
    <property type="protein sequence ID" value="KAK0612112.1"/>
    <property type="molecule type" value="Genomic_DNA"/>
</dbReference>
<proteinExistence type="predicted"/>
<organism evidence="2 3">
    <name type="scientific">Immersiella caudata</name>
    <dbReference type="NCBI Taxonomy" id="314043"/>
    <lineage>
        <taxon>Eukaryota</taxon>
        <taxon>Fungi</taxon>
        <taxon>Dikarya</taxon>
        <taxon>Ascomycota</taxon>
        <taxon>Pezizomycotina</taxon>
        <taxon>Sordariomycetes</taxon>
        <taxon>Sordariomycetidae</taxon>
        <taxon>Sordariales</taxon>
        <taxon>Lasiosphaeriaceae</taxon>
        <taxon>Immersiella</taxon>
    </lineage>
</organism>
<protein>
    <submittedName>
        <fullName evidence="2">Uncharacterized protein</fullName>
    </submittedName>
</protein>
<feature type="region of interest" description="Disordered" evidence="1">
    <location>
        <begin position="1"/>
        <end position="50"/>
    </location>
</feature>
<evidence type="ECO:0000313" key="2">
    <source>
        <dbReference type="EMBL" id="KAK0612112.1"/>
    </source>
</evidence>
<reference evidence="2" key="1">
    <citation type="submission" date="2023-06" db="EMBL/GenBank/DDBJ databases">
        <title>Genome-scale phylogeny and comparative genomics of the fungal order Sordariales.</title>
        <authorList>
            <consortium name="Lawrence Berkeley National Laboratory"/>
            <person name="Hensen N."/>
            <person name="Bonometti L."/>
            <person name="Westerberg I."/>
            <person name="Brannstrom I.O."/>
            <person name="Guillou S."/>
            <person name="Cros-Aarteil S."/>
            <person name="Calhoun S."/>
            <person name="Haridas S."/>
            <person name="Kuo A."/>
            <person name="Mondo S."/>
            <person name="Pangilinan J."/>
            <person name="Riley R."/>
            <person name="Labutti K."/>
            <person name="Andreopoulos B."/>
            <person name="Lipzen A."/>
            <person name="Chen C."/>
            <person name="Yanf M."/>
            <person name="Daum C."/>
            <person name="Ng V."/>
            <person name="Clum A."/>
            <person name="Steindorff A."/>
            <person name="Ohm R."/>
            <person name="Martin F."/>
            <person name="Silar P."/>
            <person name="Natvig D."/>
            <person name="Lalanne C."/>
            <person name="Gautier V."/>
            <person name="Ament-Velasquez S.L."/>
            <person name="Kruys A."/>
            <person name="Hutchinson M.I."/>
            <person name="Powell A.J."/>
            <person name="Barry K."/>
            <person name="Miller A.N."/>
            <person name="Grigoriev I.V."/>
            <person name="Debuchy R."/>
            <person name="Gladieux P."/>
            <person name="Thoren M.H."/>
            <person name="Johannesson H."/>
        </authorList>
    </citation>
    <scope>NUCLEOTIDE SEQUENCE</scope>
    <source>
        <strain evidence="2">CBS 606.72</strain>
    </source>
</reference>
<comment type="caution">
    <text evidence="2">The sequence shown here is derived from an EMBL/GenBank/DDBJ whole genome shotgun (WGS) entry which is preliminary data.</text>
</comment>
<sequence>MQGFNPISGFDTGPMPGQAPAPNAGFNPRSGRDLGPAPPTRQPALSGQWPNVAPTCGYQPAIAPPPAVPAPAYYQQAPVPAPVALALTPLSFPTPAVMAAALSTSLFAAQPAPPTAEIPLKPTPGTFPPPIYQITWPPACTVIAAPTPATASTALTLPASTNPPVSCPRDHVLVRLLLTPHEPWTTADRNTTPLPFYELWVPETLTIGKFLQVLGRPADRTIIYEVAAAGNGKWYKGLEVHGYLPGVLAKTLQSIGWDSSRSGRIGEVGQREELNLWFGYR</sequence>
<keyword evidence="3" id="KW-1185">Reference proteome</keyword>
<evidence type="ECO:0000313" key="3">
    <source>
        <dbReference type="Proteomes" id="UP001175000"/>
    </source>
</evidence>
<evidence type="ECO:0000256" key="1">
    <source>
        <dbReference type="SAM" id="MobiDB-lite"/>
    </source>
</evidence>
<accession>A0AA39TI09</accession>
<gene>
    <name evidence="2" type="ORF">B0T14DRAFT_571942</name>
</gene>
<name>A0AA39TI09_9PEZI</name>
<dbReference type="AlphaFoldDB" id="A0AA39TI09"/>
<dbReference type="Proteomes" id="UP001175000">
    <property type="component" value="Unassembled WGS sequence"/>
</dbReference>